<sequence>MAEAGRVAKQSDVNLIGMKKQLRGLKLATVCEEARCPNIAGTQHLSRDLSAIHPIQFPIHRSRPPSPAQGELSARATARDGQEGIRGTGTTLTGSTGWF</sequence>
<comment type="caution">
    <text evidence="2">The sequence shown here is derived from an EMBL/GenBank/DDBJ whole genome shotgun (WGS) entry which is preliminary data.</text>
</comment>
<keyword evidence="3" id="KW-1185">Reference proteome</keyword>
<feature type="compositionally biased region" description="Low complexity" evidence="1">
    <location>
        <begin position="88"/>
        <end position="99"/>
    </location>
</feature>
<protein>
    <submittedName>
        <fullName evidence="2">Uncharacterized protein</fullName>
    </submittedName>
</protein>
<organism evidence="2 3">
    <name type="scientific">Heterodera trifolii</name>
    <dbReference type="NCBI Taxonomy" id="157864"/>
    <lineage>
        <taxon>Eukaryota</taxon>
        <taxon>Metazoa</taxon>
        <taxon>Ecdysozoa</taxon>
        <taxon>Nematoda</taxon>
        <taxon>Chromadorea</taxon>
        <taxon>Rhabditida</taxon>
        <taxon>Tylenchina</taxon>
        <taxon>Tylenchomorpha</taxon>
        <taxon>Tylenchoidea</taxon>
        <taxon>Heteroderidae</taxon>
        <taxon>Heteroderinae</taxon>
        <taxon>Heterodera</taxon>
    </lineage>
</organism>
<feature type="region of interest" description="Disordered" evidence="1">
    <location>
        <begin position="59"/>
        <end position="99"/>
    </location>
</feature>
<evidence type="ECO:0000313" key="3">
    <source>
        <dbReference type="Proteomes" id="UP001620626"/>
    </source>
</evidence>
<evidence type="ECO:0000313" key="2">
    <source>
        <dbReference type="EMBL" id="KAL3115862.1"/>
    </source>
</evidence>
<reference evidence="2 3" key="1">
    <citation type="submission" date="2024-10" db="EMBL/GenBank/DDBJ databases">
        <authorList>
            <person name="Kim D."/>
        </authorList>
    </citation>
    <scope>NUCLEOTIDE SEQUENCE [LARGE SCALE GENOMIC DNA]</scope>
    <source>
        <strain evidence="2">BH-2024</strain>
    </source>
</reference>
<dbReference type="Proteomes" id="UP001620626">
    <property type="component" value="Unassembled WGS sequence"/>
</dbReference>
<dbReference type="EMBL" id="JBICBT010000362">
    <property type="protein sequence ID" value="KAL3115862.1"/>
    <property type="molecule type" value="Genomic_DNA"/>
</dbReference>
<dbReference type="AlphaFoldDB" id="A0ABD2LKU7"/>
<name>A0ABD2LKU7_9BILA</name>
<gene>
    <name evidence="2" type="ORF">niasHT_007162</name>
</gene>
<proteinExistence type="predicted"/>
<accession>A0ABD2LKU7</accession>
<evidence type="ECO:0000256" key="1">
    <source>
        <dbReference type="SAM" id="MobiDB-lite"/>
    </source>
</evidence>